<protein>
    <recommendedName>
        <fullName evidence="3">HNH endonuclease</fullName>
    </recommendedName>
</protein>
<comment type="caution">
    <text evidence="1">The sequence shown here is derived from an EMBL/GenBank/DDBJ whole genome shotgun (WGS) entry which is preliminary data.</text>
</comment>
<accession>A0ABU8T176</accession>
<proteinExistence type="predicted"/>
<dbReference type="EMBL" id="JBBJUP010000001">
    <property type="protein sequence ID" value="MEJ8277705.1"/>
    <property type="molecule type" value="Genomic_DNA"/>
</dbReference>
<evidence type="ECO:0008006" key="3">
    <source>
        <dbReference type="Google" id="ProtNLM"/>
    </source>
</evidence>
<sequence>MDTIPACPLCARPRTPADARGLAWSSHHGPAGTVHVCGPCTRAHLVDLECGLLDPARLGVVARAPGAAPVPRAA</sequence>
<keyword evidence="2" id="KW-1185">Reference proteome</keyword>
<evidence type="ECO:0000313" key="1">
    <source>
        <dbReference type="EMBL" id="MEJ8277705.1"/>
    </source>
</evidence>
<evidence type="ECO:0000313" key="2">
    <source>
        <dbReference type="Proteomes" id="UP001364211"/>
    </source>
</evidence>
<reference evidence="1 2" key="1">
    <citation type="submission" date="2024-03" db="EMBL/GenBank/DDBJ databases">
        <title>Draft genome sequence of Pseudonocardia sp. DW16-2.</title>
        <authorList>
            <person name="Duangmal K."/>
        </authorList>
    </citation>
    <scope>NUCLEOTIDE SEQUENCE [LARGE SCALE GENOMIC DNA]</scope>
    <source>
        <strain evidence="1 2">DW16-2</strain>
    </source>
</reference>
<dbReference type="Proteomes" id="UP001364211">
    <property type="component" value="Unassembled WGS sequence"/>
</dbReference>
<dbReference type="RefSeq" id="WP_340285816.1">
    <property type="nucleotide sequence ID" value="NZ_JBBJUP010000001.1"/>
</dbReference>
<gene>
    <name evidence="1" type="ORF">WJX68_02070</name>
</gene>
<organism evidence="1 2">
    <name type="scientific">Pseudonocardia spirodelae</name>
    <dbReference type="NCBI Taxonomy" id="3133431"/>
    <lineage>
        <taxon>Bacteria</taxon>
        <taxon>Bacillati</taxon>
        <taxon>Actinomycetota</taxon>
        <taxon>Actinomycetes</taxon>
        <taxon>Pseudonocardiales</taxon>
        <taxon>Pseudonocardiaceae</taxon>
        <taxon>Pseudonocardia</taxon>
    </lineage>
</organism>
<name>A0ABU8T176_9PSEU</name>